<evidence type="ECO:0000313" key="1">
    <source>
        <dbReference type="EMBL" id="VEJ21566.1"/>
    </source>
</evidence>
<gene>
    <name evidence="1" type="ORF">NCTC12227_01308</name>
</gene>
<sequence>MSKLTRNQKILIAVVLLAFAAVKVVSLLWWQGQQPDITPVSEAACNVRTGCRLPNGATVKFSENVSAKAPFDIVVRDVGPSVQEVFVSFSMSNMDMGFNRYKLVRQEDGTWAANQIRLPVCTQNRNDYLADIHIGNEVFQTAFTAE</sequence>
<dbReference type="KEGG" id="nani:NCTC12227_01308"/>
<organism evidence="1 2">
    <name type="scientific">Neisseria animaloris</name>
    <dbReference type="NCBI Taxonomy" id="326522"/>
    <lineage>
        <taxon>Bacteria</taxon>
        <taxon>Pseudomonadati</taxon>
        <taxon>Pseudomonadota</taxon>
        <taxon>Betaproteobacteria</taxon>
        <taxon>Neisseriales</taxon>
        <taxon>Neisseriaceae</taxon>
        <taxon>Neisseria</taxon>
    </lineage>
</organism>
<reference evidence="1 2" key="1">
    <citation type="submission" date="2018-12" db="EMBL/GenBank/DDBJ databases">
        <authorList>
            <consortium name="Pathogen Informatics"/>
        </authorList>
    </citation>
    <scope>NUCLEOTIDE SEQUENCE [LARGE SCALE GENOMIC DNA]</scope>
    <source>
        <strain evidence="1 2">NCTC12227</strain>
    </source>
</reference>
<proteinExistence type="predicted"/>
<keyword evidence="2" id="KW-1185">Reference proteome</keyword>
<dbReference type="Proteomes" id="UP000268229">
    <property type="component" value="Chromosome"/>
</dbReference>
<name>A0A3S4Y8F6_9NEIS</name>
<accession>A0A3S4Y8F6</accession>
<dbReference type="RefSeq" id="WP_107879588.1">
    <property type="nucleotide sequence ID" value="NZ_JBGNXI010000004.1"/>
</dbReference>
<dbReference type="AlphaFoldDB" id="A0A3S4Y8F6"/>
<dbReference type="EMBL" id="LR134516">
    <property type="protein sequence ID" value="VEJ21566.1"/>
    <property type="molecule type" value="Genomic_DNA"/>
</dbReference>
<evidence type="ECO:0000313" key="2">
    <source>
        <dbReference type="Proteomes" id="UP000268229"/>
    </source>
</evidence>
<dbReference type="STRING" id="326522.BWD08_06260"/>
<protein>
    <submittedName>
        <fullName evidence="1">Secreted protein</fullName>
    </submittedName>
</protein>
<dbReference type="OrthoDB" id="9134483at2"/>